<dbReference type="STRING" id="13333.W1PEP3"/>
<dbReference type="InterPro" id="IPR014729">
    <property type="entry name" value="Rossmann-like_a/b/a_fold"/>
</dbReference>
<dbReference type="OMA" id="DICERRS"/>
<dbReference type="Gene3D" id="3.40.50.620">
    <property type="entry name" value="HUPs"/>
    <property type="match status" value="1"/>
</dbReference>
<dbReference type="HOGENOM" id="CLU_049301_9_1_1"/>
<dbReference type="AlphaFoldDB" id="W1PEP3"/>
<name>W1PEP3_AMBTC</name>
<organism evidence="2 3">
    <name type="scientific">Amborella trichopoda</name>
    <dbReference type="NCBI Taxonomy" id="13333"/>
    <lineage>
        <taxon>Eukaryota</taxon>
        <taxon>Viridiplantae</taxon>
        <taxon>Streptophyta</taxon>
        <taxon>Embryophyta</taxon>
        <taxon>Tracheophyta</taxon>
        <taxon>Spermatophyta</taxon>
        <taxon>Magnoliopsida</taxon>
        <taxon>Amborellales</taxon>
        <taxon>Amborellaceae</taxon>
        <taxon>Amborella</taxon>
    </lineage>
</organism>
<dbReference type="eggNOG" id="ENOG502RXKR">
    <property type="taxonomic scope" value="Eukaryota"/>
</dbReference>
<sequence>MEKKVLLVAIDNSKESLYSLEWTLDHLFGPVGGEDHFKLVLIHVKLQALSVLRFAGPGMGDVLPIVEADIKKTACSVVGKAKELCHKKSVKDFDVEIVEGDARSALCEAVEKHQADMLVLGSHGYGAFKRAILGSVSDYCAHHAHCTVMIVKKPKTCNKPKH</sequence>
<accession>W1PEP3</accession>
<dbReference type="Pfam" id="PF00582">
    <property type="entry name" value="Usp"/>
    <property type="match status" value="1"/>
</dbReference>
<dbReference type="InterPro" id="IPR006015">
    <property type="entry name" value="Universal_stress_UspA"/>
</dbReference>
<dbReference type="Proteomes" id="UP000017836">
    <property type="component" value="Unassembled WGS sequence"/>
</dbReference>
<evidence type="ECO:0000259" key="1">
    <source>
        <dbReference type="Pfam" id="PF00582"/>
    </source>
</evidence>
<dbReference type="OrthoDB" id="843225at2759"/>
<dbReference type="KEGG" id="atr:18434628"/>
<dbReference type="InterPro" id="IPR006016">
    <property type="entry name" value="UspA"/>
</dbReference>
<keyword evidence="3" id="KW-1185">Reference proteome</keyword>
<dbReference type="PANTHER" id="PTHR46553">
    <property type="entry name" value="ADENINE NUCLEOTIDE ALPHA HYDROLASES-LIKE SUPERFAMILY PROTEIN"/>
    <property type="match status" value="1"/>
</dbReference>
<dbReference type="PANTHER" id="PTHR46553:SF3">
    <property type="entry name" value="ADENINE NUCLEOTIDE ALPHA HYDROLASES-LIKE SUPERFAMILY PROTEIN"/>
    <property type="match status" value="1"/>
</dbReference>
<dbReference type="PRINTS" id="PR01438">
    <property type="entry name" value="UNVRSLSTRESS"/>
</dbReference>
<gene>
    <name evidence="2" type="ORF">AMTR_s00016p00256970</name>
</gene>
<evidence type="ECO:0000313" key="3">
    <source>
        <dbReference type="Proteomes" id="UP000017836"/>
    </source>
</evidence>
<dbReference type="SUPFAM" id="SSF52402">
    <property type="entry name" value="Adenine nucleotide alpha hydrolases-like"/>
    <property type="match status" value="1"/>
</dbReference>
<proteinExistence type="predicted"/>
<protein>
    <recommendedName>
        <fullName evidence="1">UspA domain-containing protein</fullName>
    </recommendedName>
</protein>
<feature type="domain" description="UspA" evidence="1">
    <location>
        <begin position="5"/>
        <end position="152"/>
    </location>
</feature>
<reference evidence="3" key="1">
    <citation type="journal article" date="2013" name="Science">
        <title>The Amborella genome and the evolution of flowering plants.</title>
        <authorList>
            <consortium name="Amborella Genome Project"/>
        </authorList>
    </citation>
    <scope>NUCLEOTIDE SEQUENCE [LARGE SCALE GENOMIC DNA]</scope>
</reference>
<evidence type="ECO:0000313" key="2">
    <source>
        <dbReference type="EMBL" id="ERN06433.1"/>
    </source>
</evidence>
<dbReference type="Gramene" id="ERN06433">
    <property type="protein sequence ID" value="ERN06433"/>
    <property type="gene ID" value="AMTR_s00016p00256970"/>
</dbReference>
<dbReference type="EMBL" id="KI393908">
    <property type="protein sequence ID" value="ERN06433.1"/>
    <property type="molecule type" value="Genomic_DNA"/>
</dbReference>
<dbReference type="CDD" id="cd23659">
    <property type="entry name" value="USP_At3g01520-like"/>
    <property type="match status" value="1"/>
</dbReference>